<feature type="transmembrane region" description="Helical" evidence="7">
    <location>
        <begin position="178"/>
        <end position="199"/>
    </location>
</feature>
<keyword evidence="2" id="KW-0813">Transport</keyword>
<keyword evidence="3" id="KW-1003">Cell membrane</keyword>
<dbReference type="Pfam" id="PF02447">
    <property type="entry name" value="GntP_permease"/>
    <property type="match status" value="1"/>
</dbReference>
<feature type="non-terminal residue" evidence="8">
    <location>
        <position position="251"/>
    </location>
</feature>
<evidence type="ECO:0000256" key="7">
    <source>
        <dbReference type="SAM" id="Phobius"/>
    </source>
</evidence>
<reference evidence="8" key="1">
    <citation type="submission" date="2018-06" db="EMBL/GenBank/DDBJ databases">
        <authorList>
            <person name="Zhirakovskaya E."/>
        </authorList>
    </citation>
    <scope>NUCLEOTIDE SEQUENCE</scope>
</reference>
<evidence type="ECO:0000256" key="5">
    <source>
        <dbReference type="ARBA" id="ARBA00022989"/>
    </source>
</evidence>
<feature type="transmembrane region" description="Helical" evidence="7">
    <location>
        <begin position="140"/>
        <end position="158"/>
    </location>
</feature>
<proteinExistence type="predicted"/>
<name>A0A3B1DLF1_9ZZZZ</name>
<feature type="transmembrane region" description="Helical" evidence="7">
    <location>
        <begin position="58"/>
        <end position="76"/>
    </location>
</feature>
<keyword evidence="5 7" id="KW-1133">Transmembrane helix</keyword>
<dbReference type="GO" id="GO:0015128">
    <property type="term" value="F:gluconate transmembrane transporter activity"/>
    <property type="evidence" value="ECO:0007669"/>
    <property type="project" value="InterPro"/>
</dbReference>
<keyword evidence="6 7" id="KW-0472">Membrane</keyword>
<organism evidence="8">
    <name type="scientific">hydrothermal vent metagenome</name>
    <dbReference type="NCBI Taxonomy" id="652676"/>
    <lineage>
        <taxon>unclassified sequences</taxon>
        <taxon>metagenomes</taxon>
        <taxon>ecological metagenomes</taxon>
    </lineage>
</organism>
<evidence type="ECO:0000256" key="2">
    <source>
        <dbReference type="ARBA" id="ARBA00022448"/>
    </source>
</evidence>
<protein>
    <submittedName>
        <fullName evidence="8">Sugar and carbohydrate transporters</fullName>
    </submittedName>
</protein>
<evidence type="ECO:0000256" key="6">
    <source>
        <dbReference type="ARBA" id="ARBA00023136"/>
    </source>
</evidence>
<dbReference type="GO" id="GO:0005886">
    <property type="term" value="C:plasma membrane"/>
    <property type="evidence" value="ECO:0007669"/>
    <property type="project" value="UniProtKB-SubCell"/>
</dbReference>
<feature type="transmembrane region" description="Helical" evidence="7">
    <location>
        <begin position="29"/>
        <end position="46"/>
    </location>
</feature>
<dbReference type="PANTHER" id="PTHR30354:SF22">
    <property type="entry name" value="HIGH-AFFINITY GLUCONATE TRANSPORTER"/>
    <property type="match status" value="1"/>
</dbReference>
<evidence type="ECO:0000256" key="3">
    <source>
        <dbReference type="ARBA" id="ARBA00022475"/>
    </source>
</evidence>
<dbReference type="PANTHER" id="PTHR30354">
    <property type="entry name" value="GNT FAMILY GLUCONATE TRANSPORTER"/>
    <property type="match status" value="1"/>
</dbReference>
<evidence type="ECO:0000256" key="4">
    <source>
        <dbReference type="ARBA" id="ARBA00022692"/>
    </source>
</evidence>
<gene>
    <name evidence="8" type="ORF">MNBD_PLANCTO02-1589</name>
</gene>
<comment type="subcellular location">
    <subcellularLocation>
        <location evidence="1">Cell membrane</location>
        <topology evidence="1">Multi-pass membrane protein</topology>
    </subcellularLocation>
</comment>
<sequence length="251" mass="26661">MLAEYPLLILAIGIVSVLGMIIFLRINAFIALITAAIIVSLLAAGATEEKISRVATAFGKYAGNIGIVIALAAVIGKCMMDSGAADKVVRTFLDWLGEKRSSVALMSSGFVLAVPVFFDTVFYLLVPLARSLYRKTNRHYVKYIIAIAAGGAITHTLVPPTPGPLLMAANLNIDVGAMIIVGVLVAIPAAIAGLIFASFMDKRLDIPMRSQSMVDEPEPLPDDQLPSLLMSLLPVLLPVLMISVNTILSTV</sequence>
<feature type="transmembrane region" description="Helical" evidence="7">
    <location>
        <begin position="103"/>
        <end position="128"/>
    </location>
</feature>
<feature type="transmembrane region" description="Helical" evidence="7">
    <location>
        <begin position="7"/>
        <end position="23"/>
    </location>
</feature>
<evidence type="ECO:0000313" key="8">
    <source>
        <dbReference type="EMBL" id="VAX36848.1"/>
    </source>
</evidence>
<dbReference type="InterPro" id="IPR003474">
    <property type="entry name" value="Glcn_transporter"/>
</dbReference>
<dbReference type="EMBL" id="UOGL01000082">
    <property type="protein sequence ID" value="VAX36848.1"/>
    <property type="molecule type" value="Genomic_DNA"/>
</dbReference>
<accession>A0A3B1DLF1</accession>
<dbReference type="AlphaFoldDB" id="A0A3B1DLF1"/>
<keyword evidence="4 7" id="KW-0812">Transmembrane</keyword>
<evidence type="ECO:0000256" key="1">
    <source>
        <dbReference type="ARBA" id="ARBA00004651"/>
    </source>
</evidence>